<dbReference type="PANTHER" id="PTHR31495:SF0">
    <property type="entry name" value="BINDING PROTEIN CALEOSIN, PUTATIVE (AFU_ORTHOLOGUE AFUA_5G13750)-RELATED"/>
    <property type="match status" value="1"/>
</dbReference>
<name>A0A836B6K4_9CHLO</name>
<dbReference type="InterPro" id="IPR011992">
    <property type="entry name" value="EF-hand-dom_pair"/>
</dbReference>
<dbReference type="InterPro" id="IPR007736">
    <property type="entry name" value="Caleosin-related"/>
</dbReference>
<feature type="compositionally biased region" description="Low complexity" evidence="2">
    <location>
        <begin position="18"/>
        <end position="36"/>
    </location>
</feature>
<comment type="similarity">
    <text evidence="1">Belongs to the caleosin family.</text>
</comment>
<protein>
    <recommendedName>
        <fullName evidence="3">EF-hand domain-containing protein</fullName>
    </recommendedName>
</protein>
<dbReference type="PROSITE" id="PS50222">
    <property type="entry name" value="EF_HAND_2"/>
    <property type="match status" value="1"/>
</dbReference>
<evidence type="ECO:0000256" key="1">
    <source>
        <dbReference type="ARBA" id="ARBA00006765"/>
    </source>
</evidence>
<dbReference type="GO" id="GO:0004497">
    <property type="term" value="F:monooxygenase activity"/>
    <property type="evidence" value="ECO:0007669"/>
    <property type="project" value="TreeGrafter"/>
</dbReference>
<feature type="region of interest" description="Disordered" evidence="2">
    <location>
        <begin position="1"/>
        <end position="105"/>
    </location>
</feature>
<proteinExistence type="inferred from homology"/>
<feature type="compositionally biased region" description="Low complexity" evidence="2">
    <location>
        <begin position="93"/>
        <end position="105"/>
    </location>
</feature>
<evidence type="ECO:0000259" key="3">
    <source>
        <dbReference type="PROSITE" id="PS50222"/>
    </source>
</evidence>
<sequence>MVRVPNPFRRRSRGGSGTSTPAASSVAPSVAPSEPGSPHRTLSSHALAPTAADRELPHPPAPASPSPAGSRVSASGSTSGQAHAGRRGDEVDSATSGSTSSPLLPAAASPGLGAALQGAGVAAAGAAGAARDAAAAAADVVASVLPAAGGVIKPGGRAEKPRTPYGDDDTAMMKAKQLQLETETEMQREQRHLQDKAAAAAEAAWCGRGAIARFTAPEQDGPAASLLMPPGVSGGGLAVPPPPAVVGNIPAAPLTMARPVPLNLPDYMDKPGEPHVTATPDRYHPKGGPLTPPDGSGLTSLQQHFAFFDIDKDGIITPWECVNGFRYLLRRYLPEPLNTLACIPLAAAVQLPLAWLTSDSWLPDPLLRVHVKNAHKVVHGSNSRAWDRSGRFTPARFEALLSKYDADGKGGLSGWEVLQMVRGQANLGDLLGTLASAGEWAMTWALLCDSGGVLRREDMRGMYDGTAFYRAAARNGYAHYTLETGRAPAVAKGYA</sequence>
<dbReference type="SUPFAM" id="SSF47473">
    <property type="entry name" value="EF-hand"/>
    <property type="match status" value="1"/>
</dbReference>
<reference evidence="4" key="1">
    <citation type="journal article" date="2020" name="bioRxiv">
        <title>Comparative genomics of Chlamydomonas.</title>
        <authorList>
            <person name="Craig R.J."/>
            <person name="Hasan A.R."/>
            <person name="Ness R.W."/>
            <person name="Keightley P.D."/>
        </authorList>
    </citation>
    <scope>NUCLEOTIDE SEQUENCE</scope>
    <source>
        <strain evidence="4">CCAP 11/173</strain>
    </source>
</reference>
<evidence type="ECO:0000313" key="4">
    <source>
        <dbReference type="EMBL" id="KAG2449015.1"/>
    </source>
</evidence>
<dbReference type="GO" id="GO:0005509">
    <property type="term" value="F:calcium ion binding"/>
    <property type="evidence" value="ECO:0007669"/>
    <property type="project" value="InterPro"/>
</dbReference>
<feature type="compositionally biased region" description="Low complexity" evidence="2">
    <location>
        <begin position="66"/>
        <end position="77"/>
    </location>
</feature>
<keyword evidence="5" id="KW-1185">Reference proteome</keyword>
<dbReference type="AlphaFoldDB" id="A0A836B6K4"/>
<gene>
    <name evidence="4" type="ORF">HYH02_005769</name>
</gene>
<organism evidence="4 5">
    <name type="scientific">Chlamydomonas schloesseri</name>
    <dbReference type="NCBI Taxonomy" id="2026947"/>
    <lineage>
        <taxon>Eukaryota</taxon>
        <taxon>Viridiplantae</taxon>
        <taxon>Chlorophyta</taxon>
        <taxon>core chlorophytes</taxon>
        <taxon>Chlorophyceae</taxon>
        <taxon>CS clade</taxon>
        <taxon>Chlamydomonadales</taxon>
        <taxon>Chlamydomonadaceae</taxon>
        <taxon>Chlamydomonas</taxon>
    </lineage>
</organism>
<comment type="caution">
    <text evidence="4">The sequence shown here is derived from an EMBL/GenBank/DDBJ whole genome shotgun (WGS) entry which is preliminary data.</text>
</comment>
<dbReference type="PANTHER" id="PTHR31495">
    <property type="entry name" value="PEROXYGENASE 3-RELATED"/>
    <property type="match status" value="1"/>
</dbReference>
<dbReference type="Pfam" id="PF05042">
    <property type="entry name" value="Caleosin"/>
    <property type="match status" value="1"/>
</dbReference>
<accession>A0A836B6K4</accession>
<dbReference type="Proteomes" id="UP000613740">
    <property type="component" value="Unassembled WGS sequence"/>
</dbReference>
<evidence type="ECO:0000313" key="5">
    <source>
        <dbReference type="Proteomes" id="UP000613740"/>
    </source>
</evidence>
<dbReference type="EMBL" id="JAEHOD010000015">
    <property type="protein sequence ID" value="KAG2449015.1"/>
    <property type="molecule type" value="Genomic_DNA"/>
</dbReference>
<evidence type="ECO:0000256" key="2">
    <source>
        <dbReference type="SAM" id="MobiDB-lite"/>
    </source>
</evidence>
<feature type="region of interest" description="Disordered" evidence="2">
    <location>
        <begin position="271"/>
        <end position="290"/>
    </location>
</feature>
<feature type="domain" description="EF-hand" evidence="3">
    <location>
        <begin position="296"/>
        <end position="331"/>
    </location>
</feature>
<dbReference type="OrthoDB" id="538903at2759"/>
<dbReference type="InterPro" id="IPR002048">
    <property type="entry name" value="EF_hand_dom"/>
</dbReference>